<dbReference type="PANTHER" id="PTHR48099:SF3">
    <property type="entry name" value="METHYLENETETRAHYDROFOLATE DEHYDROGENASE [NAD(+)]"/>
    <property type="match status" value="1"/>
</dbReference>
<dbReference type="PRINTS" id="PR00085">
    <property type="entry name" value="THFDHDRGNASE"/>
</dbReference>
<name>A0A3P3Y0C8_PLABS</name>
<dbReference type="Gene3D" id="3.40.50.10860">
    <property type="entry name" value="Leucine Dehydrogenase, chain A, domain 1"/>
    <property type="match status" value="1"/>
</dbReference>
<protein>
    <recommendedName>
        <fullName evidence="1">Tetrahydrofolate dehydrogenase/cyclohydrolase NAD(P)-binding domain-containing protein</fullName>
    </recommendedName>
</protein>
<geneLocation type="mitochondrion" evidence="2"/>
<evidence type="ECO:0000259" key="1">
    <source>
        <dbReference type="Pfam" id="PF02882"/>
    </source>
</evidence>
<dbReference type="PANTHER" id="PTHR48099">
    <property type="entry name" value="C-1-TETRAHYDROFOLATE SYNTHASE, CYTOPLASMIC-RELATED"/>
    <property type="match status" value="1"/>
</dbReference>
<gene>
    <name evidence="2" type="ORF">PLBR_LOCUS863</name>
</gene>
<reference evidence="2 3" key="1">
    <citation type="submission" date="2018-03" db="EMBL/GenBank/DDBJ databases">
        <authorList>
            <person name="Fogelqvist J."/>
        </authorList>
    </citation>
    <scope>NUCLEOTIDE SEQUENCE [LARGE SCALE GENOMIC DNA]</scope>
</reference>
<keyword evidence="2" id="KW-0496">Mitochondrion</keyword>
<dbReference type="InterPro" id="IPR046346">
    <property type="entry name" value="Aminoacid_DH-like_N_sf"/>
</dbReference>
<dbReference type="AlphaFoldDB" id="A0A3P3Y0C8"/>
<dbReference type="SUPFAM" id="SSF51735">
    <property type="entry name" value="NAD(P)-binding Rossmann-fold domains"/>
    <property type="match status" value="1"/>
</dbReference>
<evidence type="ECO:0000313" key="2">
    <source>
        <dbReference type="EMBL" id="SPQ93648.1"/>
    </source>
</evidence>
<dbReference type="Proteomes" id="UP000290189">
    <property type="component" value="Unassembled WGS sequence"/>
</dbReference>
<proteinExistence type="predicted"/>
<organism evidence="2 3">
    <name type="scientific">Plasmodiophora brassicae</name>
    <name type="common">Clubroot disease agent</name>
    <dbReference type="NCBI Taxonomy" id="37360"/>
    <lineage>
        <taxon>Eukaryota</taxon>
        <taxon>Sar</taxon>
        <taxon>Rhizaria</taxon>
        <taxon>Endomyxa</taxon>
        <taxon>Phytomyxea</taxon>
        <taxon>Plasmodiophorida</taxon>
        <taxon>Plasmodiophoridae</taxon>
        <taxon>Plasmodiophora</taxon>
    </lineage>
</organism>
<dbReference type="GO" id="GO:0035999">
    <property type="term" value="P:tetrahydrofolate interconversion"/>
    <property type="evidence" value="ECO:0007669"/>
    <property type="project" value="TreeGrafter"/>
</dbReference>
<dbReference type="Gene3D" id="3.40.50.720">
    <property type="entry name" value="NAD(P)-binding Rossmann-like Domain"/>
    <property type="match status" value="1"/>
</dbReference>
<dbReference type="EMBL" id="OVEO01000001">
    <property type="protein sequence ID" value="SPQ93648.1"/>
    <property type="molecule type" value="Genomic_DNA"/>
</dbReference>
<dbReference type="SUPFAM" id="SSF53223">
    <property type="entry name" value="Aminoacid dehydrogenase-like, N-terminal domain"/>
    <property type="match status" value="1"/>
</dbReference>
<sequence length="316" mass="34362">MAPMQGRESANVLFVFFSSTLYMQRWAQRLLSFQQLAASPCRFSTRSTTRQLAQAFIDDITRMKREIAHKDAGVRLVAFRITTPDGIHDDVGIRQYVASVKRMTKSIGGITFEVRDIAPEQVEDAVSQANGDDSVHAILVLRPGHHAKHARSLIAAPKDVEKDEIAASAVTHICEQHNAIRGRTLTVINDSSTLGRPLARLLVERHAASVFTVDVEAGAVFEHSQDGVSRRSTSSFRDACSSSSTIVVAPSDANFTIPPDWVKPGSVVVNVSPHGDAALDRVDQDRVAVVDHVGAVTVAILLRNAFHLARAASKSK</sequence>
<dbReference type="GO" id="GO:0009113">
    <property type="term" value="P:purine nucleobase biosynthetic process"/>
    <property type="evidence" value="ECO:0007669"/>
    <property type="project" value="TreeGrafter"/>
</dbReference>
<dbReference type="InterPro" id="IPR020631">
    <property type="entry name" value="THF_DH/CycHdrlase_NAD-bd_dom"/>
</dbReference>
<dbReference type="GO" id="GO:0004477">
    <property type="term" value="F:methenyltetrahydrofolate cyclohydrolase activity"/>
    <property type="evidence" value="ECO:0007669"/>
    <property type="project" value="TreeGrafter"/>
</dbReference>
<dbReference type="InterPro" id="IPR036291">
    <property type="entry name" value="NAD(P)-bd_dom_sf"/>
</dbReference>
<dbReference type="InterPro" id="IPR000672">
    <property type="entry name" value="THF_DH/CycHdrlase"/>
</dbReference>
<feature type="domain" description="Tetrahydrofolate dehydrogenase/cyclohydrolase NAD(P)-binding" evidence="1">
    <location>
        <begin position="168"/>
        <end position="310"/>
    </location>
</feature>
<evidence type="ECO:0000313" key="3">
    <source>
        <dbReference type="Proteomes" id="UP000290189"/>
    </source>
</evidence>
<dbReference type="Pfam" id="PF02882">
    <property type="entry name" value="THF_DHG_CYH_C"/>
    <property type="match status" value="1"/>
</dbReference>
<dbReference type="GO" id="GO:0004488">
    <property type="term" value="F:methylenetetrahydrofolate dehydrogenase (NADP+) activity"/>
    <property type="evidence" value="ECO:0007669"/>
    <property type="project" value="InterPro"/>
</dbReference>
<dbReference type="GO" id="GO:0005829">
    <property type="term" value="C:cytosol"/>
    <property type="evidence" value="ECO:0007669"/>
    <property type="project" value="TreeGrafter"/>
</dbReference>
<dbReference type="GO" id="GO:0004487">
    <property type="term" value="F:methylenetetrahydrofolate dehydrogenase (NAD+) activity"/>
    <property type="evidence" value="ECO:0007669"/>
    <property type="project" value="TreeGrafter"/>
</dbReference>
<accession>A0A3P3Y0C8</accession>